<accession>A0A158L3N0</accession>
<comment type="caution">
    <text evidence="1">The sequence shown here is derived from an EMBL/GenBank/DDBJ whole genome shotgun (WGS) entry which is preliminary data.</text>
</comment>
<evidence type="ECO:0000313" key="2">
    <source>
        <dbReference type="Proteomes" id="UP000054770"/>
    </source>
</evidence>
<keyword evidence="2" id="KW-1185">Reference proteome</keyword>
<evidence type="ECO:0000313" key="1">
    <source>
        <dbReference type="EMBL" id="SAL87932.1"/>
    </source>
</evidence>
<reference evidence="1" key="1">
    <citation type="submission" date="2016-01" db="EMBL/GenBank/DDBJ databases">
        <authorList>
            <person name="Peeters C."/>
        </authorList>
    </citation>
    <scope>NUCLEOTIDE SEQUENCE [LARGE SCALE GENOMIC DNA]</scope>
    <source>
        <strain evidence="1">LMG 22940</strain>
    </source>
</reference>
<name>A0A158L3N0_9BURK</name>
<sequence length="335" mass="37758">MPCVVLPATALPLDLAAIEVAIDVRGPVHVDVDVAAAPIAVAEDRTGSSEPDAPGDACRKGCAGVVTGVVSGIRRPIGWRIGRIAPSAIDDRRVVGWHIDHFRVRRLDAHNRGLAGRRRGLDYDLLLLVRFQVARVLRACPQPLHSSEDLFLLRKKSVSEPLRPVELVTHRLEYLRECHQRFHAGVPRLILYRLHGGIALHAGIRFYPARRVHDLQRIGRRHQHLRQHGVRVERDRSDQGLEFLRREWRRVRALCGALCGRLRRSLRGGLCGSLCWRLCGALYGAFRTMLRTSLNDHWRNQPQKNCFCPSFLPVSHGPSLRQFVDAENDALAKVT</sequence>
<proteinExistence type="predicted"/>
<dbReference type="AlphaFoldDB" id="A0A158L3N0"/>
<protein>
    <submittedName>
        <fullName evidence="1">Uncharacterized protein</fullName>
    </submittedName>
</protein>
<organism evidence="1 2">
    <name type="scientific">Caballeronia choica</name>
    <dbReference type="NCBI Taxonomy" id="326476"/>
    <lineage>
        <taxon>Bacteria</taxon>
        <taxon>Pseudomonadati</taxon>
        <taxon>Pseudomonadota</taxon>
        <taxon>Betaproteobacteria</taxon>
        <taxon>Burkholderiales</taxon>
        <taxon>Burkholderiaceae</taxon>
        <taxon>Caballeronia</taxon>
    </lineage>
</organism>
<dbReference type="EMBL" id="FCON02000340">
    <property type="protein sequence ID" value="SAL87932.1"/>
    <property type="molecule type" value="Genomic_DNA"/>
</dbReference>
<gene>
    <name evidence="1" type="ORF">AWB68_08595</name>
</gene>
<dbReference type="Proteomes" id="UP000054770">
    <property type="component" value="Unassembled WGS sequence"/>
</dbReference>